<dbReference type="AlphaFoldDB" id="A0A4Q7PJZ3"/>
<dbReference type="Proteomes" id="UP000292262">
    <property type="component" value="Unassembled WGS sequence"/>
</dbReference>
<dbReference type="OrthoDB" id="1364277at2"/>
<dbReference type="RefSeq" id="WP_130285104.1">
    <property type="nucleotide sequence ID" value="NZ_SGXE01000001.1"/>
</dbReference>
<feature type="chain" id="PRO_5020844970" description="Lipoprotein" evidence="1">
    <location>
        <begin position="24"/>
        <end position="165"/>
    </location>
</feature>
<keyword evidence="3" id="KW-1185">Reference proteome</keyword>
<evidence type="ECO:0008006" key="4">
    <source>
        <dbReference type="Google" id="ProtNLM"/>
    </source>
</evidence>
<feature type="signal peptide" evidence="1">
    <location>
        <begin position="1"/>
        <end position="23"/>
    </location>
</feature>
<evidence type="ECO:0000256" key="1">
    <source>
        <dbReference type="SAM" id="SignalP"/>
    </source>
</evidence>
<gene>
    <name evidence="2" type="ORF">EV197_0461</name>
</gene>
<sequence length="165" mass="18991">MRSKRIVITGILFCMAFTMIQCASSQKIDDIQPVLLSEAYYQKWMSGIKGGGTGFTLYLPVAEGKQDIQLQYAYFDGHKIMLQKKVNENVFTGKYENLKTERDIIMSDDPQKEHKNTLPQTEKIPFDLAAQECVIAYSKGDKQGFFKIQKLQEKKMEAYPMQIKQ</sequence>
<comment type="caution">
    <text evidence="2">The sequence shown here is derived from an EMBL/GenBank/DDBJ whole genome shotgun (WGS) entry which is preliminary data.</text>
</comment>
<proteinExistence type="predicted"/>
<protein>
    <recommendedName>
        <fullName evidence="4">Lipoprotein</fullName>
    </recommendedName>
</protein>
<accession>A0A4Q7PJZ3</accession>
<reference evidence="2 3" key="1">
    <citation type="submission" date="2019-02" db="EMBL/GenBank/DDBJ databases">
        <title>Genomic Encyclopedia of Type Strains, Phase IV (KMG-IV): sequencing the most valuable type-strain genomes for metagenomic binning, comparative biology and taxonomic classification.</title>
        <authorList>
            <person name="Goeker M."/>
        </authorList>
    </citation>
    <scope>NUCLEOTIDE SEQUENCE [LARGE SCALE GENOMIC DNA]</scope>
    <source>
        <strain evidence="2 3">DSM 17196</strain>
    </source>
</reference>
<keyword evidence="1" id="KW-0732">Signal</keyword>
<name>A0A4Q7PJZ3_9FLAO</name>
<evidence type="ECO:0000313" key="2">
    <source>
        <dbReference type="EMBL" id="RZS99252.1"/>
    </source>
</evidence>
<dbReference type="EMBL" id="SGXE01000001">
    <property type="protein sequence ID" value="RZS99252.1"/>
    <property type="molecule type" value="Genomic_DNA"/>
</dbReference>
<organism evidence="2 3">
    <name type="scientific">Aquimarina brevivitae</name>
    <dbReference type="NCBI Taxonomy" id="323412"/>
    <lineage>
        <taxon>Bacteria</taxon>
        <taxon>Pseudomonadati</taxon>
        <taxon>Bacteroidota</taxon>
        <taxon>Flavobacteriia</taxon>
        <taxon>Flavobacteriales</taxon>
        <taxon>Flavobacteriaceae</taxon>
        <taxon>Aquimarina</taxon>
    </lineage>
</organism>
<evidence type="ECO:0000313" key="3">
    <source>
        <dbReference type="Proteomes" id="UP000292262"/>
    </source>
</evidence>